<keyword evidence="3" id="KW-1185">Reference proteome</keyword>
<dbReference type="RefSeq" id="WP_159965577.1">
    <property type="nucleotide sequence ID" value="NZ_APKE01000023.1"/>
</dbReference>
<organism evidence="2 3">
    <name type="scientific">Profundibacterium mesophilum KAUST100406-0324</name>
    <dbReference type="NCBI Taxonomy" id="1037889"/>
    <lineage>
        <taxon>Bacteria</taxon>
        <taxon>Pseudomonadati</taxon>
        <taxon>Pseudomonadota</taxon>
        <taxon>Alphaproteobacteria</taxon>
        <taxon>Rhodobacterales</taxon>
        <taxon>Roseobacteraceae</taxon>
        <taxon>Profundibacterium</taxon>
    </lineage>
</organism>
<name>A0A921TD33_9RHOB</name>
<protein>
    <submittedName>
        <fullName evidence="2">Uncharacterized protein</fullName>
    </submittedName>
</protein>
<sequence length="83" mass="8679">MSSLAVSAILGAAILVLLGLRATFVVRAERGRPRGSPPGKGTHVIDASYHSGGGGGGQDYSFTVPRDPDDYARLFVPPAKRSR</sequence>
<dbReference type="Proteomes" id="UP000698242">
    <property type="component" value="Unassembled WGS sequence"/>
</dbReference>
<evidence type="ECO:0000256" key="1">
    <source>
        <dbReference type="SAM" id="MobiDB-lite"/>
    </source>
</evidence>
<comment type="caution">
    <text evidence="2">The sequence shown here is derived from an EMBL/GenBank/DDBJ whole genome shotgun (WGS) entry which is preliminary data.</text>
</comment>
<accession>A0A921TD33</accession>
<gene>
    <name evidence="2" type="ORF">PMES_02022</name>
</gene>
<feature type="region of interest" description="Disordered" evidence="1">
    <location>
        <begin position="30"/>
        <end position="68"/>
    </location>
</feature>
<dbReference type="EMBL" id="APKE01000023">
    <property type="protein sequence ID" value="KAF0675687.1"/>
    <property type="molecule type" value="Genomic_DNA"/>
</dbReference>
<dbReference type="AlphaFoldDB" id="A0A921TD33"/>
<reference evidence="2" key="1">
    <citation type="submission" date="2013-03" db="EMBL/GenBank/DDBJ databases">
        <title>Genome Sequence of the Profundibacterium mesophilum strain KAUST100406-0324T from Red Sea, a novel genus in the family Rhodobacteraceae.</title>
        <authorList>
            <person name="Essack M."/>
            <person name="Alam I."/>
            <person name="Lafi F."/>
            <person name="Alawi W."/>
            <person name="Kamanu F."/>
            <person name="Al-Suwailem A."/>
            <person name="Lee O.O."/>
            <person name="Xu Y."/>
            <person name="Bajic V."/>
            <person name="Qian P.-Y."/>
            <person name="Archer J."/>
        </authorList>
    </citation>
    <scope>NUCLEOTIDE SEQUENCE</scope>
    <source>
        <strain evidence="2">KAUST100406-0324</strain>
    </source>
</reference>
<proteinExistence type="predicted"/>
<evidence type="ECO:0000313" key="3">
    <source>
        <dbReference type="Proteomes" id="UP000698242"/>
    </source>
</evidence>
<evidence type="ECO:0000313" key="2">
    <source>
        <dbReference type="EMBL" id="KAF0675687.1"/>
    </source>
</evidence>